<dbReference type="RefSeq" id="WP_263710534.1">
    <property type="nucleotide sequence ID" value="NZ_JAOWKX010000001.1"/>
</dbReference>
<dbReference type="EMBL" id="JAOWKX010000001">
    <property type="protein sequence ID" value="MCV2883334.1"/>
    <property type="molecule type" value="Genomic_DNA"/>
</dbReference>
<evidence type="ECO:0000313" key="1">
    <source>
        <dbReference type="EMBL" id="MCV2883334.1"/>
    </source>
</evidence>
<reference evidence="1 2" key="1">
    <citation type="submission" date="2022-10" db="EMBL/GenBank/DDBJ databases">
        <title>Aestuariibacter sp. AA17 isolated from Montipora capitata coral fragment.</title>
        <authorList>
            <person name="Emsley S.A."/>
            <person name="Pfannmuller K.M."/>
            <person name="Loughran R.M."/>
            <person name="Shlafstein M."/>
            <person name="Papke E."/>
            <person name="Saw J.H."/>
            <person name="Ushijima B."/>
            <person name="Videau P."/>
        </authorList>
    </citation>
    <scope>NUCLEOTIDE SEQUENCE [LARGE SCALE GENOMIC DNA]</scope>
    <source>
        <strain evidence="1 2">AA17</strain>
    </source>
</reference>
<organism evidence="1 2">
    <name type="scientific">Fluctibacter corallii</name>
    <dbReference type="NCBI Taxonomy" id="2984329"/>
    <lineage>
        <taxon>Bacteria</taxon>
        <taxon>Pseudomonadati</taxon>
        <taxon>Pseudomonadota</taxon>
        <taxon>Gammaproteobacteria</taxon>
        <taxon>Alteromonadales</taxon>
        <taxon>Alteromonadaceae</taxon>
        <taxon>Fluctibacter</taxon>
    </lineage>
</organism>
<protein>
    <submittedName>
        <fullName evidence="1">Uncharacterized protein</fullName>
    </submittedName>
</protein>
<evidence type="ECO:0000313" key="2">
    <source>
        <dbReference type="Proteomes" id="UP001652504"/>
    </source>
</evidence>
<name>A0ABT3A3T1_9ALTE</name>
<comment type="caution">
    <text evidence="1">The sequence shown here is derived from an EMBL/GenBank/DDBJ whole genome shotgun (WGS) entry which is preliminary data.</text>
</comment>
<dbReference type="Proteomes" id="UP001652504">
    <property type="component" value="Unassembled WGS sequence"/>
</dbReference>
<accession>A0ABT3A3T1</accession>
<keyword evidence="2" id="KW-1185">Reference proteome</keyword>
<proteinExistence type="predicted"/>
<gene>
    <name evidence="1" type="ORF">OE749_01315</name>
</gene>
<sequence>MAKSSDSKQIDIFSQDKQQLAYSQLCNALYERELLALAHLSESQVPTLQHKLTNLSKHVKRTADHLLNANAPINVDIHNASWQAKQVAKCPASDWDAAKTESWFIKHASMGIAVPVYVNNNGVEHIELDSIDRIDQHQSRLHCNKFRWFHFNGQPANESASTLKRVLHPTKSTMVAACCGHVWNHKGRAQPRPLTLRELLLSSTINWKTFR</sequence>